<name>A0A1I2E0T0_9BACT</name>
<feature type="transmembrane region" description="Helical" evidence="1">
    <location>
        <begin position="367"/>
        <end position="388"/>
    </location>
</feature>
<reference evidence="2 3" key="1">
    <citation type="submission" date="2016-10" db="EMBL/GenBank/DDBJ databases">
        <authorList>
            <person name="de Groot N.N."/>
        </authorList>
    </citation>
    <scope>NUCLEOTIDE SEQUENCE [LARGE SCALE GENOMIC DNA]</scope>
    <source>
        <strain>GEY</strain>
        <strain evidence="3">DSM 9560</strain>
    </source>
</reference>
<dbReference type="PANTHER" id="PTHR30569:SF0">
    <property type="entry name" value="CYTOSINE PERMEASE"/>
    <property type="match status" value="1"/>
</dbReference>
<evidence type="ECO:0000313" key="3">
    <source>
        <dbReference type="Proteomes" id="UP000199513"/>
    </source>
</evidence>
<dbReference type="EMBL" id="FONY01000008">
    <property type="protein sequence ID" value="SFE85850.1"/>
    <property type="molecule type" value="Genomic_DNA"/>
</dbReference>
<dbReference type="Proteomes" id="UP000199513">
    <property type="component" value="Unassembled WGS sequence"/>
</dbReference>
<feature type="transmembrane region" description="Helical" evidence="1">
    <location>
        <begin position="152"/>
        <end position="173"/>
    </location>
</feature>
<accession>A0A1I2E0T0</accession>
<feature type="transmembrane region" description="Helical" evidence="1">
    <location>
        <begin position="408"/>
        <end position="426"/>
    </location>
</feature>
<keyword evidence="3" id="KW-1185">Reference proteome</keyword>
<feature type="transmembrane region" description="Helical" evidence="1">
    <location>
        <begin position="298"/>
        <end position="320"/>
    </location>
</feature>
<dbReference type="GO" id="GO:0015209">
    <property type="term" value="F:cytosine transmembrane transporter activity"/>
    <property type="evidence" value="ECO:0007669"/>
    <property type="project" value="InterPro"/>
</dbReference>
<feature type="transmembrane region" description="Helical" evidence="1">
    <location>
        <begin position="262"/>
        <end position="286"/>
    </location>
</feature>
<feature type="transmembrane region" description="Helical" evidence="1">
    <location>
        <begin position="432"/>
        <end position="450"/>
    </location>
</feature>
<organism evidence="2 3">
    <name type="scientific">Thermoflexibacter ruber</name>
    <dbReference type="NCBI Taxonomy" id="1003"/>
    <lineage>
        <taxon>Bacteria</taxon>
        <taxon>Pseudomonadati</taxon>
        <taxon>Bacteroidota</taxon>
        <taxon>Cytophagia</taxon>
        <taxon>Cytophagales</taxon>
        <taxon>Thermoflexibacteraceae</taxon>
        <taxon>Thermoflexibacter</taxon>
    </lineage>
</organism>
<dbReference type="InterPro" id="IPR030191">
    <property type="entry name" value="CodB"/>
</dbReference>
<dbReference type="STRING" id="1003.SAMN04488541_100887"/>
<sequence>METSPLTLSEKLDAINEYEREPVPSHKLKGADNFIGMFAGEHTAGTEFVIGPLFVAHGVTALDLLLGLIVGNLMAVLSWALVCAPIAVKLRVTLYYQLEKICGKNLVKWYNVVNGVMFCFLAGSMIAVSATAVGIPFDIRMPELNDWLPNSIGWVLTVFVVGAVVTVVSILGYEEIARFSKLAAPWMTLVFVASAFAVMPSLGITSLSDFWQVAEAKIWTGVPFEGQSKFTFWHVAFFAWLCNMAMHLGLADMSVFRYAKKWQYGFASVFGMFIGHFIAWLASGVLCAAAQGSVTPGVIAYNSAGVAGAFCVIIAGWTTANPTIYRAGLAFQSLNPIWKRWKVTLVTGLVTTFAACFPALVMKLLDFVALYGLLLVPMGAVIFVEFYFFDKLNLLKNFAELKNKNTNWSAGMAWIATLGLCLILNLTFSIEIFFLGLPAWILAGLLYLGGSKMMQKTI</sequence>
<dbReference type="OrthoDB" id="9770247at2"/>
<keyword evidence="1" id="KW-0472">Membrane</keyword>
<proteinExistence type="predicted"/>
<protein>
    <submittedName>
        <fullName evidence="2">Purine-cytosine permease</fullName>
    </submittedName>
</protein>
<feature type="transmembrane region" description="Helical" evidence="1">
    <location>
        <begin position="64"/>
        <end position="88"/>
    </location>
</feature>
<gene>
    <name evidence="2" type="ORF">SAMN04488541_100887</name>
</gene>
<dbReference type="AlphaFoldDB" id="A0A1I2E0T0"/>
<dbReference type="GO" id="GO:0005886">
    <property type="term" value="C:plasma membrane"/>
    <property type="evidence" value="ECO:0007669"/>
    <property type="project" value="TreeGrafter"/>
</dbReference>
<feature type="transmembrane region" description="Helical" evidence="1">
    <location>
        <begin position="185"/>
        <end position="211"/>
    </location>
</feature>
<feature type="transmembrane region" description="Helical" evidence="1">
    <location>
        <begin position="231"/>
        <end position="250"/>
    </location>
</feature>
<feature type="transmembrane region" description="Helical" evidence="1">
    <location>
        <begin position="109"/>
        <end position="132"/>
    </location>
</feature>
<evidence type="ECO:0000313" key="2">
    <source>
        <dbReference type="EMBL" id="SFE85850.1"/>
    </source>
</evidence>
<evidence type="ECO:0000256" key="1">
    <source>
        <dbReference type="SAM" id="Phobius"/>
    </source>
</evidence>
<dbReference type="PANTHER" id="PTHR30569">
    <property type="entry name" value="CYTOSINE TRANSPORTER CODB"/>
    <property type="match status" value="1"/>
</dbReference>
<keyword evidence="1" id="KW-0812">Transmembrane</keyword>
<dbReference type="Gene3D" id="1.10.4160.10">
    <property type="entry name" value="Hydantoin permease"/>
    <property type="match status" value="1"/>
</dbReference>
<keyword evidence="1" id="KW-1133">Transmembrane helix</keyword>
<dbReference type="RefSeq" id="WP_091542026.1">
    <property type="nucleotide sequence ID" value="NZ_FONY01000008.1"/>
</dbReference>
<feature type="transmembrane region" description="Helical" evidence="1">
    <location>
        <begin position="341"/>
        <end position="361"/>
    </location>
</feature>